<keyword evidence="1" id="KW-0812">Transmembrane</keyword>
<proteinExistence type="predicted"/>
<protein>
    <submittedName>
        <fullName evidence="2">Uncharacterized protein</fullName>
    </submittedName>
</protein>
<feature type="transmembrane region" description="Helical" evidence="1">
    <location>
        <begin position="86"/>
        <end position="108"/>
    </location>
</feature>
<feature type="transmembrane region" description="Helical" evidence="1">
    <location>
        <begin position="263"/>
        <end position="282"/>
    </location>
</feature>
<dbReference type="AlphaFoldDB" id="A0A4Q2DPY6"/>
<gene>
    <name evidence="2" type="ORF">EST38_g3672</name>
</gene>
<comment type="caution">
    <text evidence="2">The sequence shown here is derived from an EMBL/GenBank/DDBJ whole genome shotgun (WGS) entry which is preliminary data.</text>
</comment>
<sequence>MSLSSPSFPPSPCVWANPDLSGVGIRLSIYGQVFLKVIVAFIFSRHATSSDFQLYILSTSSRNLFLTGGALLICAFYQGSTQGLSVHHTLIVLNLSWIICLSSLLPVFTRAWNVIFRSHCADPVWGAQDLFKHRDSSLGRKAGPMHWRPEPVAEADNLPPPWQYFLPLAAHLGALGFLGVLLSTLGYRPECTPHTVLTVFGSTYSVVNQTFWRGSMGIFWNVAIPILNVIVTGAAAFTVLAVMAFVFSVAKRVANLSLRSSHAIMRYSGIVTISVLLVLFIANNEFTIARGVLVGPGAEQWTFGQMLALVSPVVHGVKMLYIWKGDGGGRGRGDGVVSNGPIQLDLRDGYYGY</sequence>
<dbReference type="OrthoDB" id="3351993at2759"/>
<dbReference type="Proteomes" id="UP000290288">
    <property type="component" value="Unassembled WGS sequence"/>
</dbReference>
<reference evidence="2 3" key="1">
    <citation type="submission" date="2019-01" db="EMBL/GenBank/DDBJ databases">
        <title>Draft genome sequence of Psathyrella aberdarensis IHI B618.</title>
        <authorList>
            <person name="Buettner E."/>
            <person name="Kellner H."/>
        </authorList>
    </citation>
    <scope>NUCLEOTIDE SEQUENCE [LARGE SCALE GENOMIC DNA]</scope>
    <source>
        <strain evidence="2 3">IHI B618</strain>
    </source>
</reference>
<evidence type="ECO:0000313" key="3">
    <source>
        <dbReference type="Proteomes" id="UP000290288"/>
    </source>
</evidence>
<keyword evidence="1" id="KW-0472">Membrane</keyword>
<dbReference type="EMBL" id="SDEE01000081">
    <property type="protein sequence ID" value="RXW22169.1"/>
    <property type="molecule type" value="Genomic_DNA"/>
</dbReference>
<keyword evidence="1" id="KW-1133">Transmembrane helix</keyword>
<evidence type="ECO:0000256" key="1">
    <source>
        <dbReference type="SAM" id="Phobius"/>
    </source>
</evidence>
<organism evidence="2 3">
    <name type="scientific">Candolleomyces aberdarensis</name>
    <dbReference type="NCBI Taxonomy" id="2316362"/>
    <lineage>
        <taxon>Eukaryota</taxon>
        <taxon>Fungi</taxon>
        <taxon>Dikarya</taxon>
        <taxon>Basidiomycota</taxon>
        <taxon>Agaricomycotina</taxon>
        <taxon>Agaricomycetes</taxon>
        <taxon>Agaricomycetidae</taxon>
        <taxon>Agaricales</taxon>
        <taxon>Agaricineae</taxon>
        <taxon>Psathyrellaceae</taxon>
        <taxon>Candolleomyces</taxon>
    </lineage>
</organism>
<name>A0A4Q2DPY6_9AGAR</name>
<evidence type="ECO:0000313" key="2">
    <source>
        <dbReference type="EMBL" id="RXW22169.1"/>
    </source>
</evidence>
<feature type="transmembrane region" description="Helical" evidence="1">
    <location>
        <begin position="20"/>
        <end position="43"/>
    </location>
</feature>
<accession>A0A4Q2DPY6</accession>
<keyword evidence="3" id="KW-1185">Reference proteome</keyword>
<feature type="transmembrane region" description="Helical" evidence="1">
    <location>
        <begin position="64"/>
        <end position="80"/>
    </location>
</feature>
<feature type="transmembrane region" description="Helical" evidence="1">
    <location>
        <begin position="218"/>
        <end position="251"/>
    </location>
</feature>